<feature type="domain" description="DUF7677" evidence="1">
    <location>
        <begin position="2"/>
        <end position="100"/>
    </location>
</feature>
<gene>
    <name evidence="2" type="ORF">SAMN02745217_03658</name>
</gene>
<evidence type="ECO:0000259" key="1">
    <source>
        <dbReference type="Pfam" id="PF24725"/>
    </source>
</evidence>
<dbReference type="EMBL" id="FRFD01000011">
    <property type="protein sequence ID" value="SHO52447.1"/>
    <property type="molecule type" value="Genomic_DNA"/>
</dbReference>
<dbReference type="OrthoDB" id="670500at2"/>
<evidence type="ECO:0000313" key="2">
    <source>
        <dbReference type="EMBL" id="SHO52447.1"/>
    </source>
</evidence>
<dbReference type="RefSeq" id="WP_073590305.1">
    <property type="nucleotide sequence ID" value="NZ_FRFD01000011.1"/>
</dbReference>
<protein>
    <recommendedName>
        <fullName evidence="1">DUF7677 domain-containing protein</fullName>
    </recommendedName>
</protein>
<dbReference type="STRING" id="1121345.SAMN02745217_03658"/>
<reference evidence="2 3" key="1">
    <citation type="submission" date="2016-12" db="EMBL/GenBank/DDBJ databases">
        <authorList>
            <person name="Song W.-J."/>
            <person name="Kurnit D.M."/>
        </authorList>
    </citation>
    <scope>NUCLEOTIDE SEQUENCE [LARGE SCALE GENOMIC DNA]</scope>
    <source>
        <strain evidence="2 3">DSM 12503</strain>
    </source>
</reference>
<keyword evidence="3" id="KW-1185">Reference proteome</keyword>
<dbReference type="AlphaFoldDB" id="A0A1M7YIH9"/>
<sequence length="109" mass="12708">MKVSMYISGAVRQFSYWFAHGTLGYPILEGIDYTDSTMKEESSFVEQAFAIFMNNLELDKDGSVINYKYCEQRAAQYIRSYFEVSYTVQPPLESWETELYPVSKESYAK</sequence>
<evidence type="ECO:0000313" key="3">
    <source>
        <dbReference type="Proteomes" id="UP000184612"/>
    </source>
</evidence>
<name>A0A1M7YIH9_9FIRM</name>
<dbReference type="InterPro" id="IPR056094">
    <property type="entry name" value="DUF7677"/>
</dbReference>
<proteinExistence type="predicted"/>
<dbReference type="Pfam" id="PF24725">
    <property type="entry name" value="DUF7677"/>
    <property type="match status" value="1"/>
</dbReference>
<organism evidence="2 3">
    <name type="scientific">Anaerocolumna xylanovorans DSM 12503</name>
    <dbReference type="NCBI Taxonomy" id="1121345"/>
    <lineage>
        <taxon>Bacteria</taxon>
        <taxon>Bacillati</taxon>
        <taxon>Bacillota</taxon>
        <taxon>Clostridia</taxon>
        <taxon>Lachnospirales</taxon>
        <taxon>Lachnospiraceae</taxon>
        <taxon>Anaerocolumna</taxon>
    </lineage>
</organism>
<dbReference type="Proteomes" id="UP000184612">
    <property type="component" value="Unassembled WGS sequence"/>
</dbReference>
<accession>A0A1M7YIH9</accession>